<accession>A0AAV4WMN4</accession>
<feature type="region of interest" description="Disordered" evidence="1">
    <location>
        <begin position="1"/>
        <end position="33"/>
    </location>
</feature>
<proteinExistence type="predicted"/>
<feature type="region of interest" description="Disordered" evidence="1">
    <location>
        <begin position="98"/>
        <end position="134"/>
    </location>
</feature>
<dbReference type="AlphaFoldDB" id="A0AAV4WMN4"/>
<dbReference type="Proteomes" id="UP001054945">
    <property type="component" value="Unassembled WGS sequence"/>
</dbReference>
<feature type="region of interest" description="Disordered" evidence="1">
    <location>
        <begin position="527"/>
        <end position="546"/>
    </location>
</feature>
<evidence type="ECO:0000313" key="2">
    <source>
        <dbReference type="EMBL" id="GIY84067.1"/>
    </source>
</evidence>
<feature type="compositionally biased region" description="Basic and acidic residues" evidence="1">
    <location>
        <begin position="455"/>
        <end position="465"/>
    </location>
</feature>
<feature type="compositionally biased region" description="Basic and acidic residues" evidence="1">
    <location>
        <begin position="480"/>
        <end position="494"/>
    </location>
</feature>
<feature type="compositionally biased region" description="Polar residues" evidence="1">
    <location>
        <begin position="18"/>
        <end position="27"/>
    </location>
</feature>
<feature type="compositionally biased region" description="Polar residues" evidence="1">
    <location>
        <begin position="466"/>
        <end position="479"/>
    </location>
</feature>
<feature type="compositionally biased region" description="Low complexity" evidence="1">
    <location>
        <begin position="527"/>
        <end position="537"/>
    </location>
</feature>
<protein>
    <submittedName>
        <fullName evidence="2">Uncharacterized protein</fullName>
    </submittedName>
</protein>
<evidence type="ECO:0000256" key="1">
    <source>
        <dbReference type="SAM" id="MobiDB-lite"/>
    </source>
</evidence>
<name>A0AAV4WMN4_CAEEX</name>
<dbReference type="EMBL" id="BPLR01016465">
    <property type="protein sequence ID" value="GIY84067.1"/>
    <property type="molecule type" value="Genomic_DNA"/>
</dbReference>
<gene>
    <name evidence="2" type="primary">AVEN_141180_2</name>
    <name evidence="2" type="ORF">CEXT_537761</name>
</gene>
<organism evidence="2 3">
    <name type="scientific">Caerostris extrusa</name>
    <name type="common">Bark spider</name>
    <name type="synonym">Caerostris bankana</name>
    <dbReference type="NCBI Taxonomy" id="172846"/>
    <lineage>
        <taxon>Eukaryota</taxon>
        <taxon>Metazoa</taxon>
        <taxon>Ecdysozoa</taxon>
        <taxon>Arthropoda</taxon>
        <taxon>Chelicerata</taxon>
        <taxon>Arachnida</taxon>
        <taxon>Araneae</taxon>
        <taxon>Araneomorphae</taxon>
        <taxon>Entelegynae</taxon>
        <taxon>Araneoidea</taxon>
        <taxon>Araneidae</taxon>
        <taxon>Caerostris</taxon>
    </lineage>
</organism>
<feature type="region of interest" description="Disordered" evidence="1">
    <location>
        <begin position="452"/>
        <end position="494"/>
    </location>
</feature>
<sequence>KLKKGIPIVTEDEEERISPSSVQNMKNENIIPEQDYSLITPLKDQGYEESGSKKDNIKINQKHEKSEYKKDVIHLNKNKTTIIPKYIMKDSHVSIDHSPAKKLKTAKAIKPTSTEHREQTVENKNASNSTKKNNKSFCNDIVDNFNSFVAIGNENVFVVQEASEEETCNNLTEDLLNKHLTNTKIKEKENVRDSTLKLTNKQNKNVLAKKGNVSPITSLPSKQEINIEAKEFLNTKEHNKINSNVDIFETGIYLPEERETSAVIKVNTSVQNSTFEANFPINSYAKIPQFGLFASREFKLDDIHSFSSLSAPTCLLAKPGFTEASTFPRTGKACSTAFNDGDNQNENHQLQMNENDAQQMKANDISLLDCKPFMDYLIFLSPIKDKLSCSISETGQNTTSLEDNVELLDAKETLATPKHAFMELPVVNNASDMSPKFESISNDVFIKNKRHEKSKKLPSEVDENKTNFISNYSEPQNEENVNKDTARKSPLSDRDPGFINAFSSEIDSDFETNLVIAEEIEIPSPNTISEINSNNSTAPKKSHKKIVSNTSDPIHLAFNNVDKLKIKDSHYELYRDNLFIVLTNPLIVPNIRYLIRRLVAYLSESKRSPMMSFLKNSDSNVLLPASEKCIVEVLFLIHQKNIPHLDKLLCCTVEAFHMIVIGKLEYEITSLSSFCRVITAICRLLKNREKPRRLCNDLIKYGYFDGPFLIASIVSVWKEAFKVSDRCTVEEKLFLDALAVISKSKPKVSTSKGKKKLSDHQWKTCFDILQLFLNCEIKNKVMDSI</sequence>
<comment type="caution">
    <text evidence="2">The sequence shown here is derived from an EMBL/GenBank/DDBJ whole genome shotgun (WGS) entry which is preliminary data.</text>
</comment>
<feature type="non-terminal residue" evidence="2">
    <location>
        <position position="1"/>
    </location>
</feature>
<keyword evidence="3" id="KW-1185">Reference proteome</keyword>
<evidence type="ECO:0000313" key="3">
    <source>
        <dbReference type="Proteomes" id="UP001054945"/>
    </source>
</evidence>
<reference evidence="2 3" key="1">
    <citation type="submission" date="2021-06" db="EMBL/GenBank/DDBJ databases">
        <title>Caerostris extrusa draft genome.</title>
        <authorList>
            <person name="Kono N."/>
            <person name="Arakawa K."/>
        </authorList>
    </citation>
    <scope>NUCLEOTIDE SEQUENCE [LARGE SCALE GENOMIC DNA]</scope>
</reference>